<evidence type="ECO:0000313" key="2">
    <source>
        <dbReference type="EMBL" id="QPG69071.1"/>
    </source>
</evidence>
<dbReference type="AlphaFoldDB" id="A0A8H2JI29"/>
<reference evidence="2 4" key="2">
    <citation type="journal article" date="2019" name="BMC Evol. Biol.">
        <title>Comparative genomics of Mycobacterium mucogenicum and Mycobacterium neoaurum clade members emphasizing tRNA and non-coding RNA.</title>
        <authorList>
            <person name="Behra P.R.K."/>
            <person name="Pettersson B.M.F."/>
            <person name="Das S."/>
            <person name="Dasgupta S."/>
            <person name="Kirsebom L.A."/>
        </authorList>
    </citation>
    <scope>NUCLEOTIDE SEQUENCE [LARGE SCALE GENOMIC DNA]</scope>
    <source>
        <strain evidence="2 4">DSM 44124</strain>
    </source>
</reference>
<reference evidence="3" key="1">
    <citation type="submission" date="2018-01" db="EMBL/GenBank/DDBJ databases">
        <title>Comparative genomics of Mycobacterium mucogenicum and Mycobacterium neoaurum clade members emphasizing tRNA and non-coding RNA.</title>
        <authorList>
            <person name="Behra P.R.K."/>
            <person name="Pettersson B.M.F."/>
            <person name="Das S."/>
            <person name="Dasgupta S."/>
            <person name="Kirsebom L.A."/>
        </authorList>
    </citation>
    <scope>NUCLEOTIDE SEQUENCE</scope>
    <source>
        <strain evidence="3">DSM 44124</strain>
    </source>
</reference>
<organism evidence="3">
    <name type="scientific">Mycolicibacterium mucogenicum DSM 44124</name>
    <dbReference type="NCBI Taxonomy" id="1226753"/>
    <lineage>
        <taxon>Bacteria</taxon>
        <taxon>Bacillati</taxon>
        <taxon>Actinomycetota</taxon>
        <taxon>Actinomycetes</taxon>
        <taxon>Mycobacteriales</taxon>
        <taxon>Mycobacteriaceae</taxon>
        <taxon>Mycolicibacterium</taxon>
    </lineage>
</organism>
<accession>A0A8H2JI29</accession>
<proteinExistence type="predicted"/>
<dbReference type="EMBL" id="CP062008">
    <property type="protein sequence ID" value="QPG69071.1"/>
    <property type="molecule type" value="Genomic_DNA"/>
</dbReference>
<dbReference type="GeneID" id="76728690"/>
<reference evidence="2 4" key="3">
    <citation type="journal article" date="2019" name="Sci. Rep.">
        <title>Insight into the biology of Mycobacterium mucogenicum and Mycobacterium neoaurum clade members.</title>
        <authorList>
            <person name="Behra P.R.K."/>
            <person name="Pettersson B.M.F."/>
            <person name="Ramesh M."/>
            <person name="Dasgupta S."/>
            <person name="Kirsebom L.A."/>
        </authorList>
    </citation>
    <scope>NUCLEOTIDE SEQUENCE [LARGE SCALE GENOMIC DNA]</scope>
    <source>
        <strain evidence="2 4">DSM 44124</strain>
    </source>
</reference>
<keyword evidence="1" id="KW-0472">Membrane</keyword>
<sequence length="139" mass="15175">MAGVLLILLYVVLWFLTAGVVGALIAQAVGSERDIGFLWGAFLGVIGWTVVVLRARDGMPGRLRVRCPYCEAPQNLSAGETGYQCWRCHQHTITDTDDGGDAEGRYGVQCPKCQKKVRVKSGGTRYTCSCGSRNNLDLY</sequence>
<dbReference type="KEGG" id="mmuc:C1S78_027405"/>
<keyword evidence="4" id="KW-1185">Reference proteome</keyword>
<protein>
    <submittedName>
        <fullName evidence="3">Uncharacterized protein</fullName>
    </submittedName>
</protein>
<dbReference type="RefSeq" id="WP_053855145.1">
    <property type="nucleotide sequence ID" value="NZ_ANBS01000055.1"/>
</dbReference>
<name>A0A8H2JI29_MYCMU</name>
<keyword evidence="1" id="KW-0812">Transmembrane</keyword>
<dbReference type="EMBL" id="POTL01000001">
    <property type="protein sequence ID" value="TLH55595.1"/>
    <property type="molecule type" value="Genomic_DNA"/>
</dbReference>
<feature type="transmembrane region" description="Helical" evidence="1">
    <location>
        <begin position="36"/>
        <end position="55"/>
    </location>
</feature>
<keyword evidence="1" id="KW-1133">Transmembrane helix</keyword>
<evidence type="ECO:0000313" key="4">
    <source>
        <dbReference type="Proteomes" id="UP000309231"/>
    </source>
</evidence>
<evidence type="ECO:0000256" key="1">
    <source>
        <dbReference type="SAM" id="Phobius"/>
    </source>
</evidence>
<evidence type="ECO:0000313" key="3">
    <source>
        <dbReference type="EMBL" id="TLH55595.1"/>
    </source>
</evidence>
<dbReference type="Proteomes" id="UP000309231">
    <property type="component" value="Chromosome"/>
</dbReference>
<gene>
    <name evidence="2" type="ORF">C1S78_027405</name>
    <name evidence="3" type="ORF">C1S78_27360</name>
</gene>